<name>A0A3M2SCH6_9HYPO</name>
<evidence type="ECO:0000259" key="2">
    <source>
        <dbReference type="PROSITE" id="PS51819"/>
    </source>
</evidence>
<evidence type="ECO:0000256" key="1">
    <source>
        <dbReference type="SAM" id="SignalP"/>
    </source>
</evidence>
<comment type="caution">
    <text evidence="3">The sequence shown here is derived from an EMBL/GenBank/DDBJ whole genome shotgun (WGS) entry which is preliminary data.</text>
</comment>
<dbReference type="Pfam" id="PF00903">
    <property type="entry name" value="Glyoxalase"/>
    <property type="match status" value="1"/>
</dbReference>
<sequence length="236" mass="25724">MVQFSFKSSWALLPLLASQTLGCGPIERADNDTSDYPKNHFGSDAASDPATIGYNINHLCLNVRNLTASMDFYSRVFGLRELFRLEVSESYTIAYMGYSHGGKNGTGYQTTLELNREKNNAQGLLELIHINVPDNYLPSSGEQPNTFGHVGMIVPDIEAAQARLDTFPDVKILKRTGESLAFGTEIGNATSLSPAVVAQLKPVEQAALIKTLSQLNSALIYVTDPDGNLVELQPQN</sequence>
<dbReference type="STRING" id="2010991.A0A3M2SCH6"/>
<dbReference type="SUPFAM" id="SSF54593">
    <property type="entry name" value="Glyoxalase/Bleomycin resistance protein/Dihydroxybiphenyl dioxygenase"/>
    <property type="match status" value="1"/>
</dbReference>
<dbReference type="PANTHER" id="PTHR10374">
    <property type="entry name" value="LACTOYLGLUTATHIONE LYASE GLYOXALASE I"/>
    <property type="match status" value="1"/>
</dbReference>
<accession>A0A3M2SCH6</accession>
<feature type="signal peptide" evidence="1">
    <location>
        <begin position="1"/>
        <end position="22"/>
    </location>
</feature>
<dbReference type="OrthoDB" id="16820at2759"/>
<dbReference type="PROSITE" id="PS51819">
    <property type="entry name" value="VOC"/>
    <property type="match status" value="1"/>
</dbReference>
<dbReference type="InterPro" id="IPR004360">
    <property type="entry name" value="Glyas_Fos-R_dOase_dom"/>
</dbReference>
<dbReference type="PANTHER" id="PTHR10374:SF19">
    <property type="entry name" value="LYASE (GLO1), PUTATIVE (AFU_ORTHOLOGUE AFUA_2G13550)-RELATED"/>
    <property type="match status" value="1"/>
</dbReference>
<reference evidence="3 4" key="1">
    <citation type="submission" date="2017-06" db="EMBL/GenBank/DDBJ databases">
        <title>Comparative genomic analysis of Ambrosia Fusariam Clade fungi.</title>
        <authorList>
            <person name="Stajich J.E."/>
            <person name="Carrillo J."/>
            <person name="Kijimoto T."/>
            <person name="Eskalen A."/>
            <person name="O'Donnell K."/>
            <person name="Kasson M."/>
        </authorList>
    </citation>
    <scope>NUCLEOTIDE SEQUENCE [LARGE SCALE GENOMIC DNA]</scope>
    <source>
        <strain evidence="3">UCR3666</strain>
    </source>
</reference>
<gene>
    <name evidence="3" type="ORF">CDV36_005057</name>
</gene>
<proteinExistence type="predicted"/>
<keyword evidence="1" id="KW-0732">Signal</keyword>
<protein>
    <recommendedName>
        <fullName evidence="2">VOC domain-containing protein</fullName>
    </recommendedName>
</protein>
<keyword evidence="4" id="KW-1185">Reference proteome</keyword>
<organism evidence="3 4">
    <name type="scientific">Fusarium kuroshium</name>
    <dbReference type="NCBI Taxonomy" id="2010991"/>
    <lineage>
        <taxon>Eukaryota</taxon>
        <taxon>Fungi</taxon>
        <taxon>Dikarya</taxon>
        <taxon>Ascomycota</taxon>
        <taxon>Pezizomycotina</taxon>
        <taxon>Sordariomycetes</taxon>
        <taxon>Hypocreomycetidae</taxon>
        <taxon>Hypocreales</taxon>
        <taxon>Nectriaceae</taxon>
        <taxon>Fusarium</taxon>
        <taxon>Fusarium solani species complex</taxon>
    </lineage>
</organism>
<dbReference type="InterPro" id="IPR037523">
    <property type="entry name" value="VOC_core"/>
</dbReference>
<evidence type="ECO:0000313" key="4">
    <source>
        <dbReference type="Proteomes" id="UP000277212"/>
    </source>
</evidence>
<feature type="domain" description="VOC" evidence="2">
    <location>
        <begin position="55"/>
        <end position="235"/>
    </location>
</feature>
<dbReference type="Gene3D" id="3.10.180.10">
    <property type="entry name" value="2,3-Dihydroxybiphenyl 1,2-Dioxygenase, domain 1"/>
    <property type="match status" value="1"/>
</dbReference>
<dbReference type="InterPro" id="IPR029068">
    <property type="entry name" value="Glyas_Bleomycin-R_OHBP_Dase"/>
</dbReference>
<dbReference type="Proteomes" id="UP000277212">
    <property type="component" value="Unassembled WGS sequence"/>
</dbReference>
<evidence type="ECO:0000313" key="3">
    <source>
        <dbReference type="EMBL" id="RMJ15270.1"/>
    </source>
</evidence>
<dbReference type="AlphaFoldDB" id="A0A3M2SCH6"/>
<feature type="chain" id="PRO_5018119516" description="VOC domain-containing protein" evidence="1">
    <location>
        <begin position="23"/>
        <end position="236"/>
    </location>
</feature>
<dbReference type="EMBL" id="NKUJ01000068">
    <property type="protein sequence ID" value="RMJ15270.1"/>
    <property type="molecule type" value="Genomic_DNA"/>
</dbReference>